<dbReference type="EMBL" id="LCNV01000016">
    <property type="protein sequence ID" value="KKU63840.1"/>
    <property type="molecule type" value="Genomic_DNA"/>
</dbReference>
<dbReference type="AlphaFoldDB" id="A0A0G1V1I8"/>
<dbReference type="InterPro" id="IPR027417">
    <property type="entry name" value="P-loop_NTPase"/>
</dbReference>
<evidence type="ECO:0000313" key="1">
    <source>
        <dbReference type="EMBL" id="KKU63840.1"/>
    </source>
</evidence>
<protein>
    <submittedName>
        <fullName evidence="1">SMC domain protein</fullName>
    </submittedName>
</protein>
<feature type="non-terminal residue" evidence="1">
    <location>
        <position position="1"/>
    </location>
</feature>
<sequence length="290" mass="33129">DGSEWSLRRTISKTKATSAELKNNGKLVEGPQPSRVNETLEKLLKVDYDLFTRAIYSEQNAIDMFLTIPKGSRMKKIDELLAIDRFEKARATVTAVLNRVNVSVTDKQSLVSTLENDSSVRNFQKLKTELQQALHEKQQGEQKLSDQVRYKNALERDLQEMRIKYERFVTIHQELAAKTAVVTQFDSDIDSLKREITADEISYAEYTDAQIREELAKVESDENLFKANAASENQRLIDLQGLIGSKQSKMESLDKEKIPFLEKQIKDRDDLEKQLKKKSPSKILAVTGCV</sequence>
<evidence type="ECO:0000313" key="2">
    <source>
        <dbReference type="Proteomes" id="UP000034364"/>
    </source>
</evidence>
<dbReference type="Proteomes" id="UP000034364">
    <property type="component" value="Unassembled WGS sequence"/>
</dbReference>
<reference evidence="1 2" key="1">
    <citation type="journal article" date="2015" name="Nature">
        <title>rRNA introns, odd ribosomes, and small enigmatic genomes across a large radiation of phyla.</title>
        <authorList>
            <person name="Brown C.T."/>
            <person name="Hug L.A."/>
            <person name="Thomas B.C."/>
            <person name="Sharon I."/>
            <person name="Castelle C.J."/>
            <person name="Singh A."/>
            <person name="Wilkins M.J."/>
            <person name="Williams K.H."/>
            <person name="Banfield J.F."/>
        </authorList>
    </citation>
    <scope>NUCLEOTIDE SEQUENCE [LARGE SCALE GENOMIC DNA]</scope>
</reference>
<dbReference type="PANTHER" id="PTHR32114:SF2">
    <property type="entry name" value="ABC TRANSPORTER ABCH.3"/>
    <property type="match status" value="1"/>
</dbReference>
<name>A0A0G1V1I8_9BACT</name>
<dbReference type="PANTHER" id="PTHR32114">
    <property type="entry name" value="ABC TRANSPORTER ABCH.3"/>
    <property type="match status" value="1"/>
</dbReference>
<organism evidence="1 2">
    <name type="scientific">Candidatus Amesbacteria bacterium GW2011_GWA1_47_16</name>
    <dbReference type="NCBI Taxonomy" id="1618353"/>
    <lineage>
        <taxon>Bacteria</taxon>
        <taxon>Candidatus Amesiibacteriota</taxon>
    </lineage>
</organism>
<proteinExistence type="predicted"/>
<gene>
    <name evidence="1" type="ORF">UX87_C0016G0001</name>
</gene>
<accession>A0A0G1V1I8</accession>
<dbReference type="Gene3D" id="3.40.50.300">
    <property type="entry name" value="P-loop containing nucleotide triphosphate hydrolases"/>
    <property type="match status" value="1"/>
</dbReference>
<comment type="caution">
    <text evidence="1">The sequence shown here is derived from an EMBL/GenBank/DDBJ whole genome shotgun (WGS) entry which is preliminary data.</text>
</comment>